<evidence type="ECO:0000313" key="4">
    <source>
        <dbReference type="Proteomes" id="UP000322918"/>
    </source>
</evidence>
<evidence type="ECO:0000256" key="1">
    <source>
        <dbReference type="ARBA" id="ARBA00022676"/>
    </source>
</evidence>
<dbReference type="InterPro" id="IPR051199">
    <property type="entry name" value="LPS_LOS_Heptosyltrfase"/>
</dbReference>
<evidence type="ECO:0000256" key="2">
    <source>
        <dbReference type="ARBA" id="ARBA00022679"/>
    </source>
</evidence>
<protein>
    <submittedName>
        <fullName evidence="3">Glycosyltransferase family 9 protein</fullName>
    </submittedName>
</protein>
<dbReference type="OrthoDB" id="9797795at2"/>
<dbReference type="PANTHER" id="PTHR30160:SF1">
    <property type="entry name" value="LIPOPOLYSACCHARIDE 1,2-N-ACETYLGLUCOSAMINETRANSFERASE-RELATED"/>
    <property type="match status" value="1"/>
</dbReference>
<dbReference type="GO" id="GO:0008713">
    <property type="term" value="F:ADP-heptose-lipopolysaccharide heptosyltransferase activity"/>
    <property type="evidence" value="ECO:0007669"/>
    <property type="project" value="TreeGrafter"/>
</dbReference>
<dbReference type="SUPFAM" id="SSF53756">
    <property type="entry name" value="UDP-Glycosyltransferase/glycogen phosphorylase"/>
    <property type="match status" value="1"/>
</dbReference>
<dbReference type="RefSeq" id="WP_141816916.1">
    <property type="nucleotide sequence ID" value="NZ_VFPL01000002.1"/>
</dbReference>
<dbReference type="InterPro" id="IPR002201">
    <property type="entry name" value="Glyco_trans_9"/>
</dbReference>
<keyword evidence="2 3" id="KW-0808">Transferase</keyword>
<keyword evidence="4" id="KW-1185">Reference proteome</keyword>
<proteinExistence type="predicted"/>
<dbReference type="Pfam" id="PF01075">
    <property type="entry name" value="Glyco_transf_9"/>
    <property type="match status" value="1"/>
</dbReference>
<dbReference type="GO" id="GO:0009244">
    <property type="term" value="P:lipopolysaccharide core region biosynthetic process"/>
    <property type="evidence" value="ECO:0007669"/>
    <property type="project" value="TreeGrafter"/>
</dbReference>
<dbReference type="Gene3D" id="3.40.50.2000">
    <property type="entry name" value="Glycogen Phosphorylase B"/>
    <property type="match status" value="2"/>
</dbReference>
<dbReference type="GO" id="GO:0005829">
    <property type="term" value="C:cytosol"/>
    <property type="evidence" value="ECO:0007669"/>
    <property type="project" value="TreeGrafter"/>
</dbReference>
<evidence type="ECO:0000313" key="3">
    <source>
        <dbReference type="EMBL" id="KAA8484633.1"/>
    </source>
</evidence>
<sequence>MYIKNKKKFRLVRFILLKISRLLHVLARFRKPEKRILLVKIDAIGDYILFRNFLEVLKNSEKYKDYQIELLGNNSWKDIALEYDKDVVSNFYFINEDPLYEKPQEVFKLGWMLFKRKYEVVLQSTYSRTLMGNGLAALASGKESIAYNSDNEHHPRYKKQTDKLYTQLLKLPLHVHHEYERNHFFFQEVTNQEESQMTPLSLPFRKSEKSGILIFAGSSWIKKNWEKEKFLEIIERLLLHTSDTIILAGGPAEIPITSYLLGNLSDTSRIIDTTGKSSLPELIQIVASSRLVISNDTNTVHIAAATHTPVICILGGGHFGRFMPYSKKMSFKPVCIFDEIPCYNCSWNCKFYEDNGNPYPCISRINTERVWNSIVKALQEI</sequence>
<dbReference type="AlphaFoldDB" id="A0A5M9HCM0"/>
<accession>A0A5M9HCM0</accession>
<dbReference type="CDD" id="cd03789">
    <property type="entry name" value="GT9_LPS_heptosyltransferase"/>
    <property type="match status" value="1"/>
</dbReference>
<gene>
    <name evidence="3" type="ORF">F1649_05515</name>
</gene>
<reference evidence="3 4" key="1">
    <citation type="submission" date="2019-09" db="EMBL/GenBank/DDBJ databases">
        <title>Pararcticibacter amylolyticus gen. nov., sp. nov., isolated from a rottenly hemp rope, and reclassification of Pedobacter tournemirensis as Pararcticibacter tournemirensis comb. nov.</title>
        <authorList>
            <person name="Cai Y."/>
        </authorList>
    </citation>
    <scope>NUCLEOTIDE SEQUENCE [LARGE SCALE GENOMIC DNA]</scope>
    <source>
        <strain evidence="3 4">TF5-37.2-LB10</strain>
    </source>
</reference>
<comment type="caution">
    <text evidence="3">The sequence shown here is derived from an EMBL/GenBank/DDBJ whole genome shotgun (WGS) entry which is preliminary data.</text>
</comment>
<dbReference type="EMBL" id="VWNE01000007">
    <property type="protein sequence ID" value="KAA8484633.1"/>
    <property type="molecule type" value="Genomic_DNA"/>
</dbReference>
<dbReference type="PANTHER" id="PTHR30160">
    <property type="entry name" value="TETRAACYLDISACCHARIDE 4'-KINASE-RELATED"/>
    <property type="match status" value="1"/>
</dbReference>
<organism evidence="3 4">
    <name type="scientific">Arcticibacter tournemirensis</name>
    <dbReference type="NCBI Taxonomy" id="699437"/>
    <lineage>
        <taxon>Bacteria</taxon>
        <taxon>Pseudomonadati</taxon>
        <taxon>Bacteroidota</taxon>
        <taxon>Sphingobacteriia</taxon>
        <taxon>Sphingobacteriales</taxon>
        <taxon>Sphingobacteriaceae</taxon>
        <taxon>Arcticibacter</taxon>
    </lineage>
</organism>
<keyword evidence="1" id="KW-0328">Glycosyltransferase</keyword>
<dbReference type="Proteomes" id="UP000322918">
    <property type="component" value="Unassembled WGS sequence"/>
</dbReference>
<name>A0A5M9HCM0_9SPHI</name>